<feature type="non-terminal residue" evidence="1">
    <location>
        <position position="1"/>
    </location>
</feature>
<dbReference type="InterPro" id="IPR032675">
    <property type="entry name" value="LRR_dom_sf"/>
</dbReference>
<sequence length="60" mass="6786">MEGEPKFVSNRPSELKSFNLQGELPVEFANLTNLRILDLTRNYLNGSIPRAWATLPLVTL</sequence>
<gene>
    <name evidence="1" type="ORF">FRX31_008528</name>
</gene>
<dbReference type="AlphaFoldDB" id="A0A7J6WZ77"/>
<dbReference type="Proteomes" id="UP000554482">
    <property type="component" value="Unassembled WGS sequence"/>
</dbReference>
<comment type="caution">
    <text evidence="1">The sequence shown here is derived from an EMBL/GenBank/DDBJ whole genome shotgun (WGS) entry which is preliminary data.</text>
</comment>
<reference evidence="1 2" key="1">
    <citation type="submission" date="2020-06" db="EMBL/GenBank/DDBJ databases">
        <title>Transcriptomic and genomic resources for Thalictrum thalictroides and T. hernandezii: Facilitating candidate gene discovery in an emerging model plant lineage.</title>
        <authorList>
            <person name="Arias T."/>
            <person name="Riano-Pachon D.M."/>
            <person name="Di Stilio V.S."/>
        </authorList>
    </citation>
    <scope>NUCLEOTIDE SEQUENCE [LARGE SCALE GENOMIC DNA]</scope>
    <source>
        <strain evidence="2">cv. WT478/WT964</strain>
        <tissue evidence="1">Leaves</tissue>
    </source>
</reference>
<dbReference type="Gene3D" id="3.80.10.10">
    <property type="entry name" value="Ribonuclease Inhibitor"/>
    <property type="match status" value="1"/>
</dbReference>
<evidence type="ECO:0000313" key="1">
    <source>
        <dbReference type="EMBL" id="KAF5201885.1"/>
    </source>
</evidence>
<dbReference type="OrthoDB" id="1897577at2759"/>
<proteinExistence type="predicted"/>
<dbReference type="Pfam" id="PF00560">
    <property type="entry name" value="LRR_1"/>
    <property type="match status" value="1"/>
</dbReference>
<name>A0A7J6WZ77_THATH</name>
<keyword evidence="2" id="KW-1185">Reference proteome</keyword>
<dbReference type="InterPro" id="IPR001611">
    <property type="entry name" value="Leu-rich_rpt"/>
</dbReference>
<accession>A0A7J6WZ77</accession>
<organism evidence="1 2">
    <name type="scientific">Thalictrum thalictroides</name>
    <name type="common">Rue-anemone</name>
    <name type="synonym">Anemone thalictroides</name>
    <dbReference type="NCBI Taxonomy" id="46969"/>
    <lineage>
        <taxon>Eukaryota</taxon>
        <taxon>Viridiplantae</taxon>
        <taxon>Streptophyta</taxon>
        <taxon>Embryophyta</taxon>
        <taxon>Tracheophyta</taxon>
        <taxon>Spermatophyta</taxon>
        <taxon>Magnoliopsida</taxon>
        <taxon>Ranunculales</taxon>
        <taxon>Ranunculaceae</taxon>
        <taxon>Thalictroideae</taxon>
        <taxon>Thalictrum</taxon>
    </lineage>
</organism>
<dbReference type="SUPFAM" id="SSF52058">
    <property type="entry name" value="L domain-like"/>
    <property type="match status" value="1"/>
</dbReference>
<evidence type="ECO:0000313" key="2">
    <source>
        <dbReference type="Proteomes" id="UP000554482"/>
    </source>
</evidence>
<protein>
    <submittedName>
        <fullName evidence="1">Uncharacterized protein</fullName>
    </submittedName>
</protein>
<dbReference type="EMBL" id="JABWDY010008850">
    <property type="protein sequence ID" value="KAF5201885.1"/>
    <property type="molecule type" value="Genomic_DNA"/>
</dbReference>